<organism evidence="2 3">
    <name type="scientific">Reticulomyxa filosa</name>
    <dbReference type="NCBI Taxonomy" id="46433"/>
    <lineage>
        <taxon>Eukaryota</taxon>
        <taxon>Sar</taxon>
        <taxon>Rhizaria</taxon>
        <taxon>Retaria</taxon>
        <taxon>Foraminifera</taxon>
        <taxon>Monothalamids</taxon>
        <taxon>Reticulomyxidae</taxon>
        <taxon>Reticulomyxa</taxon>
    </lineage>
</organism>
<evidence type="ECO:0008006" key="4">
    <source>
        <dbReference type="Google" id="ProtNLM"/>
    </source>
</evidence>
<accession>X6MWG7</accession>
<evidence type="ECO:0000313" key="2">
    <source>
        <dbReference type="EMBL" id="ETO17410.1"/>
    </source>
</evidence>
<keyword evidence="3" id="KW-1185">Reference proteome</keyword>
<dbReference type="SUPFAM" id="SSF74853">
    <property type="entry name" value="Lamin A/C globular tail domain"/>
    <property type="match status" value="1"/>
</dbReference>
<feature type="compositionally biased region" description="Polar residues" evidence="1">
    <location>
        <begin position="56"/>
        <end position="67"/>
    </location>
</feature>
<feature type="region of interest" description="Disordered" evidence="1">
    <location>
        <begin position="88"/>
        <end position="135"/>
    </location>
</feature>
<feature type="non-terminal residue" evidence="2">
    <location>
        <position position="1"/>
    </location>
</feature>
<dbReference type="InterPro" id="IPR036415">
    <property type="entry name" value="Lamin_tail_dom_sf"/>
</dbReference>
<dbReference type="Proteomes" id="UP000023152">
    <property type="component" value="Unassembled WGS sequence"/>
</dbReference>
<reference evidence="2 3" key="1">
    <citation type="journal article" date="2013" name="Curr. Biol.">
        <title>The Genome of the Foraminiferan Reticulomyxa filosa.</title>
        <authorList>
            <person name="Glockner G."/>
            <person name="Hulsmann N."/>
            <person name="Schleicher M."/>
            <person name="Noegel A.A."/>
            <person name="Eichinger L."/>
            <person name="Gallinger C."/>
            <person name="Pawlowski J."/>
            <person name="Sierra R."/>
            <person name="Euteneuer U."/>
            <person name="Pillet L."/>
            <person name="Moustafa A."/>
            <person name="Platzer M."/>
            <person name="Groth M."/>
            <person name="Szafranski K."/>
            <person name="Schliwa M."/>
        </authorList>
    </citation>
    <scope>NUCLEOTIDE SEQUENCE [LARGE SCALE GENOMIC DNA]</scope>
</reference>
<feature type="compositionally biased region" description="Low complexity" evidence="1">
    <location>
        <begin position="99"/>
        <end position="123"/>
    </location>
</feature>
<gene>
    <name evidence="2" type="ORF">RFI_19912</name>
</gene>
<dbReference type="AlphaFoldDB" id="X6MWG7"/>
<name>X6MWG7_RETFI</name>
<dbReference type="EMBL" id="ASPP01016680">
    <property type="protein sequence ID" value="ETO17410.1"/>
    <property type="molecule type" value="Genomic_DNA"/>
</dbReference>
<evidence type="ECO:0000313" key="3">
    <source>
        <dbReference type="Proteomes" id="UP000023152"/>
    </source>
</evidence>
<comment type="caution">
    <text evidence="2">The sequence shown here is derived from an EMBL/GenBank/DDBJ whole genome shotgun (WGS) entry which is preliminary data.</text>
</comment>
<protein>
    <recommendedName>
        <fullName evidence="4">LTD domain-containing protein</fullName>
    </recommendedName>
</protein>
<proteinExistence type="predicted"/>
<evidence type="ECO:0000256" key="1">
    <source>
        <dbReference type="SAM" id="MobiDB-lite"/>
    </source>
</evidence>
<sequence length="295" mass="33561">LYRDILNEAEKDAECFFQTNSGCKKRVSINDKPRTAVTTPGLTRARQAAKNDLSRVVNSNSKCATPKNTEKKNETNVICKNENVYEESSNLGENDENQNRNNFNQNSGLHKSSSNKSSSVSNSSHKRKSFEFDKTNSKKINETDYSPTRVKLSTFFQVCDPFPLQFSGMDLCSSTLELQNVSEEPVDLKGFYLTNSNKSKIFILPHHHVLMPKPKFNADPFFVTTLDKKIKIIVGNDGDLNVGKDDLWWQENVWNGLEDEIARLFNSKNEEVATVNITTEMIPEKIRARNKCLFM</sequence>
<feature type="region of interest" description="Disordered" evidence="1">
    <location>
        <begin position="47"/>
        <end position="75"/>
    </location>
</feature>
<dbReference type="Gene3D" id="2.60.40.1260">
    <property type="entry name" value="Lamin Tail domain"/>
    <property type="match status" value="1"/>
</dbReference>